<reference evidence="2 3" key="1">
    <citation type="submission" date="2019-08" db="EMBL/GenBank/DDBJ databases">
        <title>In-depth cultivation of the pig gut microbiome towards novel bacterial diversity and tailored functional studies.</title>
        <authorList>
            <person name="Wylensek D."/>
            <person name="Hitch T.C.A."/>
            <person name="Clavel T."/>
        </authorList>
    </citation>
    <scope>NUCLEOTIDE SEQUENCE [LARGE SCALE GENOMIC DNA]</scope>
    <source>
        <strain evidence="2 3">Oil+RF-744-GAM-WT-6</strain>
    </source>
</reference>
<name>A0A7X2TFE5_9FIRM</name>
<gene>
    <name evidence="2" type="ORF">FYJ51_04190</name>
</gene>
<dbReference type="Proteomes" id="UP000461880">
    <property type="component" value="Unassembled WGS sequence"/>
</dbReference>
<protein>
    <submittedName>
        <fullName evidence="2">Uncharacterized protein</fullName>
    </submittedName>
</protein>
<dbReference type="AlphaFoldDB" id="A0A7X2TFE5"/>
<evidence type="ECO:0000313" key="3">
    <source>
        <dbReference type="Proteomes" id="UP000461880"/>
    </source>
</evidence>
<evidence type="ECO:0000256" key="1">
    <source>
        <dbReference type="SAM" id="MobiDB-lite"/>
    </source>
</evidence>
<proteinExistence type="predicted"/>
<organism evidence="2 3">
    <name type="scientific">Stecheria intestinalis</name>
    <dbReference type="NCBI Taxonomy" id="2606630"/>
    <lineage>
        <taxon>Bacteria</taxon>
        <taxon>Bacillati</taxon>
        <taxon>Bacillota</taxon>
        <taxon>Erysipelotrichia</taxon>
        <taxon>Erysipelotrichales</taxon>
        <taxon>Erysipelotrichaceae</taxon>
        <taxon>Stecheria</taxon>
    </lineage>
</organism>
<dbReference type="RefSeq" id="WP_154503599.1">
    <property type="nucleotide sequence ID" value="NZ_VUMN01000007.1"/>
</dbReference>
<keyword evidence="3" id="KW-1185">Reference proteome</keyword>
<feature type="non-terminal residue" evidence="2">
    <location>
        <position position="104"/>
    </location>
</feature>
<comment type="caution">
    <text evidence="2">The sequence shown here is derived from an EMBL/GenBank/DDBJ whole genome shotgun (WGS) entry which is preliminary data.</text>
</comment>
<evidence type="ECO:0000313" key="2">
    <source>
        <dbReference type="EMBL" id="MSS58100.1"/>
    </source>
</evidence>
<accession>A0A7X2TFE5</accession>
<dbReference type="EMBL" id="VUMN01000007">
    <property type="protein sequence ID" value="MSS58100.1"/>
    <property type="molecule type" value="Genomic_DNA"/>
</dbReference>
<feature type="region of interest" description="Disordered" evidence="1">
    <location>
        <begin position="46"/>
        <end position="67"/>
    </location>
</feature>
<sequence length="104" mass="11987">MKKIKDKVKALELLQQRDSNPKITCQWIADQCGYSRKQIERLSAERKEKDTSAILTHGNTGKKPATTASDQEIGYLEELKKTYPSITIAQFRDIYLEDVIRNKD</sequence>